<evidence type="ECO:0000259" key="1">
    <source>
        <dbReference type="PROSITE" id="PS50883"/>
    </source>
</evidence>
<dbReference type="GO" id="GO:0071111">
    <property type="term" value="F:cyclic-guanylate-specific phosphodiesterase activity"/>
    <property type="evidence" value="ECO:0007669"/>
    <property type="project" value="InterPro"/>
</dbReference>
<dbReference type="AlphaFoldDB" id="A0A4Y4D181"/>
<dbReference type="InterPro" id="IPR050706">
    <property type="entry name" value="Cyclic-di-GMP_PDE-like"/>
</dbReference>
<name>A0A4Y4D181_ZOORA</name>
<dbReference type="Pfam" id="PF00990">
    <property type="entry name" value="GGDEF"/>
    <property type="match status" value="1"/>
</dbReference>
<reference evidence="3 4" key="1">
    <citation type="submission" date="2019-06" db="EMBL/GenBank/DDBJ databases">
        <title>Whole genome shotgun sequence of Zoogloea ramigera NBRC 15342.</title>
        <authorList>
            <person name="Hosoyama A."/>
            <person name="Uohara A."/>
            <person name="Ohji S."/>
            <person name="Ichikawa N."/>
        </authorList>
    </citation>
    <scope>NUCLEOTIDE SEQUENCE [LARGE SCALE GENOMIC DNA]</scope>
    <source>
        <strain evidence="3 4">NBRC 15342</strain>
    </source>
</reference>
<dbReference type="InterPro" id="IPR029787">
    <property type="entry name" value="Nucleotide_cyclase"/>
</dbReference>
<dbReference type="PANTHER" id="PTHR33121:SF79">
    <property type="entry name" value="CYCLIC DI-GMP PHOSPHODIESTERASE PDED-RELATED"/>
    <property type="match status" value="1"/>
</dbReference>
<evidence type="ECO:0000259" key="2">
    <source>
        <dbReference type="PROSITE" id="PS50887"/>
    </source>
</evidence>
<evidence type="ECO:0000313" key="3">
    <source>
        <dbReference type="EMBL" id="GEC97343.1"/>
    </source>
</evidence>
<dbReference type="PANTHER" id="PTHR33121">
    <property type="entry name" value="CYCLIC DI-GMP PHOSPHODIESTERASE PDEF"/>
    <property type="match status" value="1"/>
</dbReference>
<dbReference type="SMART" id="SM00267">
    <property type="entry name" value="GGDEF"/>
    <property type="match status" value="1"/>
</dbReference>
<feature type="domain" description="EAL" evidence="1">
    <location>
        <begin position="323"/>
        <end position="576"/>
    </location>
</feature>
<dbReference type="EMBL" id="BJNV01000078">
    <property type="protein sequence ID" value="GEC97343.1"/>
    <property type="molecule type" value="Genomic_DNA"/>
</dbReference>
<dbReference type="Gene3D" id="3.20.20.450">
    <property type="entry name" value="EAL domain"/>
    <property type="match status" value="1"/>
</dbReference>
<keyword evidence="4" id="KW-1185">Reference proteome</keyword>
<dbReference type="SMART" id="SM00052">
    <property type="entry name" value="EAL"/>
    <property type="match status" value="1"/>
</dbReference>
<comment type="caution">
    <text evidence="3">The sequence shown here is derived from an EMBL/GenBank/DDBJ whole genome shotgun (WGS) entry which is preliminary data.</text>
</comment>
<dbReference type="PROSITE" id="PS50883">
    <property type="entry name" value="EAL"/>
    <property type="match status" value="1"/>
</dbReference>
<feature type="domain" description="GGDEF" evidence="2">
    <location>
        <begin position="183"/>
        <end position="315"/>
    </location>
</feature>
<dbReference type="Gene3D" id="3.30.70.270">
    <property type="match status" value="1"/>
</dbReference>
<dbReference type="InterPro" id="IPR001633">
    <property type="entry name" value="EAL_dom"/>
</dbReference>
<dbReference type="SUPFAM" id="SSF55073">
    <property type="entry name" value="Nucleotide cyclase"/>
    <property type="match status" value="1"/>
</dbReference>
<dbReference type="Proteomes" id="UP000318422">
    <property type="component" value="Unassembled WGS sequence"/>
</dbReference>
<sequence>MVGLLCRYGIGQSEKAAVRAFGRIVSAEELADDLLERLNLDEATAAEAPIGLVLRAFCQELARVVRWDFLPGWPAALQARWSECYLAGAVAEFPFIAVETLIGLCHEHLFGERAMVHRLELDIERALVRLGWCLGGLMAATSVEHEQNFRLAAEDGDPVLGLPNRRRFLTLLAERLASLGAGRQLGLVVLNVEWGRSVDVLALDERDHLRLALSEVMRGVLRPSDILCALGDDEWAVLLPDLRHAAQVSLAGHKLVDACEALRSNSFPALRARFCAGGAAAPEQAGGPLALEQAARSALVVAKASGRPFDIYGGEIVVKAEGDAMFETEVARALESQQFQLYLQPQVALPSRRVVGAEALLRWRRSDGRHVPPPEILRVVERIGLTPLLSRWVVQQAAQILATLTAGGCDLRVSVNVVADDLNDPELPLFIRQTCDTWRISPSRLCFEITESGFVSGEAASAETLRLVRQEGGRLALDDFGTGYSSMDYLRRLPLDELKIDKSFVDRISVSESDRAIVELMVRIAHTFDLEVVAEGVESVEAEAALSLMGCDLAQGYLYAPPMPVAEFVAWWNGVEAAVPAAGC</sequence>
<dbReference type="SUPFAM" id="SSF141868">
    <property type="entry name" value="EAL domain-like"/>
    <property type="match status" value="1"/>
</dbReference>
<dbReference type="PROSITE" id="PS50887">
    <property type="entry name" value="GGDEF"/>
    <property type="match status" value="1"/>
</dbReference>
<dbReference type="InterPro" id="IPR035919">
    <property type="entry name" value="EAL_sf"/>
</dbReference>
<evidence type="ECO:0000313" key="4">
    <source>
        <dbReference type="Proteomes" id="UP000318422"/>
    </source>
</evidence>
<dbReference type="Pfam" id="PF00563">
    <property type="entry name" value="EAL"/>
    <property type="match status" value="1"/>
</dbReference>
<organism evidence="3 4">
    <name type="scientific">Zoogloea ramigera</name>
    <dbReference type="NCBI Taxonomy" id="350"/>
    <lineage>
        <taxon>Bacteria</taxon>
        <taxon>Pseudomonadati</taxon>
        <taxon>Pseudomonadota</taxon>
        <taxon>Betaproteobacteria</taxon>
        <taxon>Rhodocyclales</taxon>
        <taxon>Zoogloeaceae</taxon>
        <taxon>Zoogloea</taxon>
    </lineage>
</organism>
<evidence type="ECO:0008006" key="5">
    <source>
        <dbReference type="Google" id="ProtNLM"/>
    </source>
</evidence>
<accession>A0A4Y4D181</accession>
<proteinExistence type="predicted"/>
<dbReference type="CDD" id="cd01948">
    <property type="entry name" value="EAL"/>
    <property type="match status" value="1"/>
</dbReference>
<dbReference type="InterPro" id="IPR043128">
    <property type="entry name" value="Rev_trsase/Diguanyl_cyclase"/>
</dbReference>
<protein>
    <recommendedName>
        <fullName evidence="5">GGDEF domain-containing protein</fullName>
    </recommendedName>
</protein>
<dbReference type="InterPro" id="IPR000160">
    <property type="entry name" value="GGDEF_dom"/>
</dbReference>
<gene>
    <name evidence="3" type="ORF">ZRA01_34160</name>
</gene>